<proteinExistence type="predicted"/>
<organism evidence="1 2">
    <name type="scientific">Neophaeococcomyces mojaviensis</name>
    <dbReference type="NCBI Taxonomy" id="3383035"/>
    <lineage>
        <taxon>Eukaryota</taxon>
        <taxon>Fungi</taxon>
        <taxon>Dikarya</taxon>
        <taxon>Ascomycota</taxon>
        <taxon>Pezizomycotina</taxon>
        <taxon>Eurotiomycetes</taxon>
        <taxon>Chaetothyriomycetidae</taxon>
        <taxon>Chaetothyriales</taxon>
        <taxon>Chaetothyriales incertae sedis</taxon>
        <taxon>Neophaeococcomyces</taxon>
    </lineage>
</organism>
<dbReference type="Proteomes" id="UP001172386">
    <property type="component" value="Unassembled WGS sequence"/>
</dbReference>
<evidence type="ECO:0000313" key="2">
    <source>
        <dbReference type="Proteomes" id="UP001172386"/>
    </source>
</evidence>
<sequence>MLNLTEAQSTPCKTQTSSPEEGVAELTEEKRLHEKCLSSLSVTINHAKHELLNACVSYAFSRMRGTYLTEDNTISEMTSELQSLLHNRDQSQKARLTRVREQLASSDQAISEFEQAIQERDNILQEQQSRQARLEKQLASSEQELKEFEQTIQDKGQLPMRRARPVDPAHGSSDRITGETCFCEKKADELEQAIQERSTLSRNFLSKRRTRSSSIP</sequence>
<evidence type="ECO:0000313" key="1">
    <source>
        <dbReference type="EMBL" id="KAJ9659745.1"/>
    </source>
</evidence>
<comment type="caution">
    <text evidence="1">The sequence shown here is derived from an EMBL/GenBank/DDBJ whole genome shotgun (WGS) entry which is preliminary data.</text>
</comment>
<reference evidence="1" key="1">
    <citation type="submission" date="2022-10" db="EMBL/GenBank/DDBJ databases">
        <title>Culturing micro-colonial fungi from biological soil crusts in the Mojave desert and describing Neophaeococcomyces mojavensis, and introducing the new genera and species Taxawa tesnikishii.</title>
        <authorList>
            <person name="Kurbessoian T."/>
            <person name="Stajich J.E."/>
        </authorList>
    </citation>
    <scope>NUCLEOTIDE SEQUENCE</scope>
    <source>
        <strain evidence="1">JES_112</strain>
    </source>
</reference>
<name>A0ACC3ACQ9_9EURO</name>
<dbReference type="EMBL" id="JAPDRQ010000037">
    <property type="protein sequence ID" value="KAJ9659745.1"/>
    <property type="molecule type" value="Genomic_DNA"/>
</dbReference>
<accession>A0ACC3ACQ9</accession>
<keyword evidence="2" id="KW-1185">Reference proteome</keyword>
<protein>
    <submittedName>
        <fullName evidence="1">Uncharacterized protein</fullName>
    </submittedName>
</protein>
<gene>
    <name evidence="1" type="ORF">H2198_002993</name>
</gene>